<accession>A0AAV4TEA3</accession>
<comment type="caution">
    <text evidence="1">The sequence shown here is derived from an EMBL/GenBank/DDBJ whole genome shotgun (WGS) entry which is preliminary data.</text>
</comment>
<keyword evidence="2" id="KW-1185">Reference proteome</keyword>
<gene>
    <name evidence="1" type="ORF">CDAR_241131</name>
</gene>
<organism evidence="1 2">
    <name type="scientific">Caerostris darwini</name>
    <dbReference type="NCBI Taxonomy" id="1538125"/>
    <lineage>
        <taxon>Eukaryota</taxon>
        <taxon>Metazoa</taxon>
        <taxon>Ecdysozoa</taxon>
        <taxon>Arthropoda</taxon>
        <taxon>Chelicerata</taxon>
        <taxon>Arachnida</taxon>
        <taxon>Araneae</taxon>
        <taxon>Araneomorphae</taxon>
        <taxon>Entelegynae</taxon>
        <taxon>Araneoidea</taxon>
        <taxon>Araneidae</taxon>
        <taxon>Caerostris</taxon>
    </lineage>
</organism>
<evidence type="ECO:0000313" key="1">
    <source>
        <dbReference type="EMBL" id="GIY44893.1"/>
    </source>
</evidence>
<protein>
    <submittedName>
        <fullName evidence="1">Uncharacterized protein</fullName>
    </submittedName>
</protein>
<reference evidence="1 2" key="1">
    <citation type="submission" date="2021-06" db="EMBL/GenBank/DDBJ databases">
        <title>Caerostris darwini draft genome.</title>
        <authorList>
            <person name="Kono N."/>
            <person name="Arakawa K."/>
        </authorList>
    </citation>
    <scope>NUCLEOTIDE SEQUENCE [LARGE SCALE GENOMIC DNA]</scope>
</reference>
<dbReference type="AlphaFoldDB" id="A0AAV4TEA3"/>
<dbReference type="EMBL" id="BPLQ01009579">
    <property type="protein sequence ID" value="GIY44893.1"/>
    <property type="molecule type" value="Genomic_DNA"/>
</dbReference>
<evidence type="ECO:0000313" key="2">
    <source>
        <dbReference type="Proteomes" id="UP001054837"/>
    </source>
</evidence>
<name>A0AAV4TEA3_9ARAC</name>
<dbReference type="Proteomes" id="UP001054837">
    <property type="component" value="Unassembled WGS sequence"/>
</dbReference>
<proteinExistence type="predicted"/>
<sequence>MTVVFLGKRGRPTPKDWLCSFRRGGNTHKHPFRLHYVLHYKASRSAICMSVLPSNEACPDGWSEQWTPVFQKHPHPRPLSHFLWIENLHTLLFGLFCIFILPTQRLL</sequence>